<dbReference type="Pfam" id="PF02371">
    <property type="entry name" value="Transposase_20"/>
    <property type="match status" value="1"/>
</dbReference>
<reference evidence="3" key="1">
    <citation type="submission" date="2022-05" db="EMBL/GenBank/DDBJ databases">
        <title>An RpoN-dependent PEP-CTERM gene is involved in floc formation of an Aquincola tertiaricarbonis strain.</title>
        <authorList>
            <person name="Qiu D."/>
            <person name="Xia M."/>
        </authorList>
    </citation>
    <scope>NUCLEOTIDE SEQUENCE</scope>
    <source>
        <strain evidence="3">RN12</strain>
    </source>
</reference>
<dbReference type="PANTHER" id="PTHR33055">
    <property type="entry name" value="TRANSPOSASE FOR INSERTION SEQUENCE ELEMENT IS1111A"/>
    <property type="match status" value="1"/>
</dbReference>
<dbReference type="InterPro" id="IPR002525">
    <property type="entry name" value="Transp_IS110-like_N"/>
</dbReference>
<evidence type="ECO:0000313" key="4">
    <source>
        <dbReference type="Proteomes" id="UP001056201"/>
    </source>
</evidence>
<protein>
    <submittedName>
        <fullName evidence="3">IS110 family transposase</fullName>
    </submittedName>
</protein>
<proteinExistence type="predicted"/>
<name>A0ABY4S5H6_AQUTE</name>
<keyword evidence="4" id="KW-1185">Reference proteome</keyword>
<dbReference type="Proteomes" id="UP001056201">
    <property type="component" value="Chromosome 1"/>
</dbReference>
<accession>A0ABY4S5H6</accession>
<evidence type="ECO:0000259" key="1">
    <source>
        <dbReference type="Pfam" id="PF01548"/>
    </source>
</evidence>
<feature type="domain" description="Transposase IS116/IS110/IS902 C-terminal" evidence="2">
    <location>
        <begin position="294"/>
        <end position="376"/>
    </location>
</feature>
<sequence length="449" mass="49250">MSKSGKALGLPIVNVRAAGIDIGARIQVAAVPPDLSDDPVRTFGSFTADIEQMASWLTSIGITTVAMESTGVYWVPVYEILEAHGLTVVLANARDCKAVPGRKSDVNDAQWLQRLHACGLLRASFHPAPDIAALRAYTRIRERHLEYAAAHMQHMQKALTLMNLQLHHVLSDISGVTGLKIIRAIVSGERNPDVLASMRDVRCRESLQTIRAALVGNYQPEHVFALAQALALFDSYQDRIGDCDRQIENSLRALNADRPEPETPLRAARIKTKQANAPKFDVRALLYQLTGTDLTLIHGLGPSLALSLVAECGTNLGNWPSEKHFTSWLCLSPGCKISGGKVLSARTRRGSGRLTSQLRLAATNVGRTETALGAFYRRLAARVGKAKAVTATARKLAILFYRAMRFGMQYQDPGVDQYEQRYRERVVKQLERRAARFGFSLQPASGGVS</sequence>
<gene>
    <name evidence="3" type="ORF">MW290_03465</name>
</gene>
<evidence type="ECO:0000259" key="2">
    <source>
        <dbReference type="Pfam" id="PF02371"/>
    </source>
</evidence>
<evidence type="ECO:0000313" key="3">
    <source>
        <dbReference type="EMBL" id="URI07689.1"/>
    </source>
</evidence>
<feature type="domain" description="Transposase IS110-like N-terminal" evidence="1">
    <location>
        <begin position="18"/>
        <end position="162"/>
    </location>
</feature>
<dbReference type="Pfam" id="PF01548">
    <property type="entry name" value="DEDD_Tnp_IS110"/>
    <property type="match status" value="1"/>
</dbReference>
<dbReference type="NCBIfam" id="NF033542">
    <property type="entry name" value="transpos_IS110"/>
    <property type="match status" value="1"/>
</dbReference>
<dbReference type="InterPro" id="IPR047650">
    <property type="entry name" value="Transpos_IS110"/>
</dbReference>
<dbReference type="InterPro" id="IPR003346">
    <property type="entry name" value="Transposase_20"/>
</dbReference>
<dbReference type="RefSeq" id="WP_250195922.1">
    <property type="nucleotide sequence ID" value="NZ_CP097635.1"/>
</dbReference>
<organism evidence="3 4">
    <name type="scientific">Aquincola tertiaricarbonis</name>
    <dbReference type="NCBI Taxonomy" id="391953"/>
    <lineage>
        <taxon>Bacteria</taxon>
        <taxon>Pseudomonadati</taxon>
        <taxon>Pseudomonadota</taxon>
        <taxon>Betaproteobacteria</taxon>
        <taxon>Burkholderiales</taxon>
        <taxon>Sphaerotilaceae</taxon>
        <taxon>Aquincola</taxon>
    </lineage>
</organism>
<dbReference type="EMBL" id="CP097635">
    <property type="protein sequence ID" value="URI07689.1"/>
    <property type="molecule type" value="Genomic_DNA"/>
</dbReference>
<dbReference type="PANTHER" id="PTHR33055:SF13">
    <property type="entry name" value="TRANSPOSASE"/>
    <property type="match status" value="1"/>
</dbReference>